<sequence>MGYLSIATVLIINDCAVGNQSTVSVCVCVCVWTPIQGFCIII</sequence>
<dbReference type="EMBL" id="GBXM01066378">
    <property type="protein sequence ID" value="JAH42199.1"/>
    <property type="molecule type" value="Transcribed_RNA"/>
</dbReference>
<dbReference type="AlphaFoldDB" id="A0A0E9SLD4"/>
<reference evidence="1" key="1">
    <citation type="submission" date="2014-11" db="EMBL/GenBank/DDBJ databases">
        <authorList>
            <person name="Amaro Gonzalez C."/>
        </authorList>
    </citation>
    <scope>NUCLEOTIDE SEQUENCE</scope>
</reference>
<proteinExistence type="predicted"/>
<reference evidence="1" key="2">
    <citation type="journal article" date="2015" name="Fish Shellfish Immunol.">
        <title>Early steps in the European eel (Anguilla anguilla)-Vibrio vulnificus interaction in the gills: Role of the RtxA13 toxin.</title>
        <authorList>
            <person name="Callol A."/>
            <person name="Pajuelo D."/>
            <person name="Ebbesson L."/>
            <person name="Teles M."/>
            <person name="MacKenzie S."/>
            <person name="Amaro C."/>
        </authorList>
    </citation>
    <scope>NUCLEOTIDE SEQUENCE</scope>
</reference>
<name>A0A0E9SLD4_ANGAN</name>
<accession>A0A0E9SLD4</accession>
<protein>
    <submittedName>
        <fullName evidence="1">Uncharacterized protein</fullName>
    </submittedName>
</protein>
<evidence type="ECO:0000313" key="1">
    <source>
        <dbReference type="EMBL" id="JAH42199.1"/>
    </source>
</evidence>
<organism evidence="1">
    <name type="scientific">Anguilla anguilla</name>
    <name type="common">European freshwater eel</name>
    <name type="synonym">Muraena anguilla</name>
    <dbReference type="NCBI Taxonomy" id="7936"/>
    <lineage>
        <taxon>Eukaryota</taxon>
        <taxon>Metazoa</taxon>
        <taxon>Chordata</taxon>
        <taxon>Craniata</taxon>
        <taxon>Vertebrata</taxon>
        <taxon>Euteleostomi</taxon>
        <taxon>Actinopterygii</taxon>
        <taxon>Neopterygii</taxon>
        <taxon>Teleostei</taxon>
        <taxon>Anguilliformes</taxon>
        <taxon>Anguillidae</taxon>
        <taxon>Anguilla</taxon>
    </lineage>
</organism>